<feature type="repeat" description="ANK" evidence="1">
    <location>
        <begin position="801"/>
        <end position="833"/>
    </location>
</feature>
<organism evidence="3 4">
    <name type="scientific">Cladorrhinum samala</name>
    <dbReference type="NCBI Taxonomy" id="585594"/>
    <lineage>
        <taxon>Eukaryota</taxon>
        <taxon>Fungi</taxon>
        <taxon>Dikarya</taxon>
        <taxon>Ascomycota</taxon>
        <taxon>Pezizomycotina</taxon>
        <taxon>Sordariomycetes</taxon>
        <taxon>Sordariomycetidae</taxon>
        <taxon>Sordariales</taxon>
        <taxon>Podosporaceae</taxon>
        <taxon>Cladorrhinum</taxon>
    </lineage>
</organism>
<dbReference type="EMBL" id="MU864965">
    <property type="protein sequence ID" value="KAK4462926.1"/>
    <property type="molecule type" value="Genomic_DNA"/>
</dbReference>
<dbReference type="PROSITE" id="PS50088">
    <property type="entry name" value="ANK_REPEAT"/>
    <property type="match status" value="3"/>
</dbReference>
<dbReference type="Pfam" id="PF12796">
    <property type="entry name" value="Ank_2"/>
    <property type="match status" value="2"/>
</dbReference>
<feature type="domain" description="Heterokaryon incompatibility" evidence="2">
    <location>
        <begin position="115"/>
        <end position="247"/>
    </location>
</feature>
<reference evidence="3" key="1">
    <citation type="journal article" date="2023" name="Mol. Phylogenet. Evol.">
        <title>Genome-scale phylogeny and comparative genomics of the fungal order Sordariales.</title>
        <authorList>
            <person name="Hensen N."/>
            <person name="Bonometti L."/>
            <person name="Westerberg I."/>
            <person name="Brannstrom I.O."/>
            <person name="Guillou S."/>
            <person name="Cros-Aarteil S."/>
            <person name="Calhoun S."/>
            <person name="Haridas S."/>
            <person name="Kuo A."/>
            <person name="Mondo S."/>
            <person name="Pangilinan J."/>
            <person name="Riley R."/>
            <person name="LaButti K."/>
            <person name="Andreopoulos B."/>
            <person name="Lipzen A."/>
            <person name="Chen C."/>
            <person name="Yan M."/>
            <person name="Daum C."/>
            <person name="Ng V."/>
            <person name="Clum A."/>
            <person name="Steindorff A."/>
            <person name="Ohm R.A."/>
            <person name="Martin F."/>
            <person name="Silar P."/>
            <person name="Natvig D.O."/>
            <person name="Lalanne C."/>
            <person name="Gautier V."/>
            <person name="Ament-Velasquez S.L."/>
            <person name="Kruys A."/>
            <person name="Hutchinson M.I."/>
            <person name="Powell A.J."/>
            <person name="Barry K."/>
            <person name="Miller A.N."/>
            <person name="Grigoriev I.V."/>
            <person name="Debuchy R."/>
            <person name="Gladieux P."/>
            <person name="Hiltunen Thoren M."/>
            <person name="Johannesson H."/>
        </authorList>
    </citation>
    <scope>NUCLEOTIDE SEQUENCE</scope>
    <source>
        <strain evidence="3">PSN324</strain>
    </source>
</reference>
<keyword evidence="1" id="KW-0040">ANK repeat</keyword>
<dbReference type="InterPro" id="IPR010730">
    <property type="entry name" value="HET"/>
</dbReference>
<dbReference type="AlphaFoldDB" id="A0AAV9HQI2"/>
<dbReference type="Pfam" id="PF06985">
    <property type="entry name" value="HET"/>
    <property type="match status" value="1"/>
</dbReference>
<name>A0AAV9HQI2_9PEZI</name>
<accession>A0AAV9HQI2</accession>
<sequence length="894" mass="98628">MSVEGPQMAMADIGLRPVSNVDDMPALHDLSMDGGHGGEDPLTEPVLQAIEEGFVGNPDQGTTDQQEQEDLYRNLPLPPNGIRVLQLLPNPDKTAPIECRLTISLLGDSSGGRPYEALSYTWGSADNPEFITVNGRWKLAVGRNLHSALLRLRDHSVERNMWIDAVCINQSQDALKERSQQVQSMAKIYAQATTVLVWLGEAADDSDQTLEQIRLAAESSTSQPVDETSVLALLARPWFERFWVLQEVAAARHVLIQCGSVELEGYTFCLGLNALNNLPLPDTTYPVSFLMRASIFRPRRVANQREGRFSLNIRPLSELIDMYHTRKATDLRDKVYALLGMCSDDPAAEGLLADYEKSWAQVFRQLIQFVLSPRAQISVRTWSDRQVAVVECRGSFLGEISSVGSDKTWQDRQSVLVTWADDKQFQFTVQLTAKSLRAGDMLYLVQGASKPTVVRFCGDHWAVIMIGFDPQLPVAADTTSSGWPAGFSQHEPPSARTIACPLVWSWDSDDSQYQPEIEDGEWNPLKIINQLPGTVDATAAEPDLRMALAKANRLQTVRSELQAIKRYGEAAESFRMAMGTFESILKITAQCGKADSESNKQQLDSIISSAIEEHGYWTVLCVAAAGRHTEVFKLLLALEISSKVDLDAKHIQTALWLATRRGHEAAVKALLDRDAGLATLLDNPKSEFDERYLGKALVLAAESGNWMVAKLLLDDDRFDPEADYISMVLKVATKSGCDAEPIVSVMLGSGKVDPAMRLARAVRDSVSGGTLLHWAAKEGQQGVVKLLLSNSKVKSSVTDFNNCTAMHWAARLGHRGIVELLLDNMVDPRLRDIEGCTAIHWAAREGHEAIIELLLKTGMDPSTKDLGGYTAMEWARWKGHQGVVEILSKNGVGQ</sequence>
<evidence type="ECO:0000313" key="3">
    <source>
        <dbReference type="EMBL" id="KAK4462926.1"/>
    </source>
</evidence>
<dbReference type="Gene3D" id="1.25.40.20">
    <property type="entry name" value="Ankyrin repeat-containing domain"/>
    <property type="match status" value="1"/>
</dbReference>
<keyword evidence="4" id="KW-1185">Reference proteome</keyword>
<dbReference type="SMART" id="SM00248">
    <property type="entry name" value="ANK"/>
    <property type="match status" value="7"/>
</dbReference>
<gene>
    <name evidence="3" type="ORF">QBC42DRAFT_325579</name>
</gene>
<dbReference type="InterPro" id="IPR002110">
    <property type="entry name" value="Ankyrin_rpt"/>
</dbReference>
<reference evidence="3" key="2">
    <citation type="submission" date="2023-06" db="EMBL/GenBank/DDBJ databases">
        <authorList>
            <consortium name="Lawrence Berkeley National Laboratory"/>
            <person name="Mondo S.J."/>
            <person name="Hensen N."/>
            <person name="Bonometti L."/>
            <person name="Westerberg I."/>
            <person name="Brannstrom I.O."/>
            <person name="Guillou S."/>
            <person name="Cros-Aarteil S."/>
            <person name="Calhoun S."/>
            <person name="Haridas S."/>
            <person name="Kuo A."/>
            <person name="Pangilinan J."/>
            <person name="Riley R."/>
            <person name="Labutti K."/>
            <person name="Andreopoulos B."/>
            <person name="Lipzen A."/>
            <person name="Chen C."/>
            <person name="Yanf M."/>
            <person name="Daum C."/>
            <person name="Ng V."/>
            <person name="Clum A."/>
            <person name="Steindorff A."/>
            <person name="Ohm R."/>
            <person name="Martin F."/>
            <person name="Silar P."/>
            <person name="Natvig D."/>
            <person name="Lalanne C."/>
            <person name="Gautier V."/>
            <person name="Ament-Velasquez S.L."/>
            <person name="Kruys A."/>
            <person name="Hutchinson M.I."/>
            <person name="Powell A.J."/>
            <person name="Barry K."/>
            <person name="Miller A.N."/>
            <person name="Grigoriev I.V."/>
            <person name="Debuchy R."/>
            <person name="Gladieux P."/>
            <person name="Thoren M.H."/>
            <person name="Johannesson H."/>
        </authorList>
    </citation>
    <scope>NUCLEOTIDE SEQUENCE</scope>
    <source>
        <strain evidence="3">PSN324</strain>
    </source>
</reference>
<dbReference type="SUPFAM" id="SSF48403">
    <property type="entry name" value="Ankyrin repeat"/>
    <property type="match status" value="1"/>
</dbReference>
<dbReference type="Pfam" id="PF00023">
    <property type="entry name" value="Ank"/>
    <property type="match status" value="1"/>
</dbReference>
<dbReference type="InterPro" id="IPR052895">
    <property type="entry name" value="HetReg/Transcr_Mod"/>
</dbReference>
<evidence type="ECO:0000259" key="2">
    <source>
        <dbReference type="Pfam" id="PF06985"/>
    </source>
</evidence>
<protein>
    <recommendedName>
        <fullName evidence="2">Heterokaryon incompatibility domain-containing protein</fullName>
    </recommendedName>
</protein>
<feature type="repeat" description="ANK" evidence="1">
    <location>
        <begin position="834"/>
        <end position="866"/>
    </location>
</feature>
<dbReference type="Proteomes" id="UP001321749">
    <property type="component" value="Unassembled WGS sequence"/>
</dbReference>
<evidence type="ECO:0000313" key="4">
    <source>
        <dbReference type="Proteomes" id="UP001321749"/>
    </source>
</evidence>
<comment type="caution">
    <text evidence="3">The sequence shown here is derived from an EMBL/GenBank/DDBJ whole genome shotgun (WGS) entry which is preliminary data.</text>
</comment>
<feature type="repeat" description="ANK" evidence="1">
    <location>
        <begin position="767"/>
        <end position="791"/>
    </location>
</feature>
<evidence type="ECO:0000256" key="1">
    <source>
        <dbReference type="PROSITE-ProRule" id="PRU00023"/>
    </source>
</evidence>
<dbReference type="InterPro" id="IPR036770">
    <property type="entry name" value="Ankyrin_rpt-contain_sf"/>
</dbReference>
<proteinExistence type="predicted"/>
<dbReference type="PROSITE" id="PS50297">
    <property type="entry name" value="ANK_REP_REGION"/>
    <property type="match status" value="3"/>
</dbReference>
<dbReference type="PANTHER" id="PTHR24148">
    <property type="entry name" value="ANKYRIN REPEAT DOMAIN-CONTAINING PROTEIN 39 HOMOLOG-RELATED"/>
    <property type="match status" value="1"/>
</dbReference>
<dbReference type="PANTHER" id="PTHR24148:SF78">
    <property type="entry name" value="HETEROKARYON INCOMPATIBILITY DOMAIN-CONTAINING PROTEIN"/>
    <property type="match status" value="1"/>
</dbReference>